<dbReference type="EMBL" id="AP018174">
    <property type="protein sequence ID" value="BAY15903.1"/>
    <property type="molecule type" value="Genomic_DNA"/>
</dbReference>
<reference evidence="1 2" key="1">
    <citation type="submission" date="2017-06" db="EMBL/GenBank/DDBJ databases">
        <title>Genome sequencing of cyanobaciteial culture collection at National Institute for Environmental Studies (NIES).</title>
        <authorList>
            <person name="Hirose Y."/>
            <person name="Shimura Y."/>
            <person name="Fujisawa T."/>
            <person name="Nakamura Y."/>
            <person name="Kawachi M."/>
        </authorList>
    </citation>
    <scope>NUCLEOTIDE SEQUENCE [LARGE SCALE GENOMIC DNA]</scope>
    <source>
        <strain evidence="1 2">NIES-21</strain>
    </source>
</reference>
<evidence type="ECO:0000313" key="2">
    <source>
        <dbReference type="Proteomes" id="UP000218287"/>
    </source>
</evidence>
<keyword evidence="2" id="KW-1185">Reference proteome</keyword>
<protein>
    <recommendedName>
        <fullName evidence="3">Sigma-70 family RNA polymerase sigma factor</fullName>
    </recommendedName>
</protein>
<accession>A0A1Z4GEG2</accession>
<evidence type="ECO:0000313" key="1">
    <source>
        <dbReference type="EMBL" id="BAY15903.1"/>
    </source>
</evidence>
<gene>
    <name evidence="1" type="ORF">NIES21_17240</name>
</gene>
<evidence type="ECO:0008006" key="3">
    <source>
        <dbReference type="Google" id="ProtNLM"/>
    </source>
</evidence>
<dbReference type="AlphaFoldDB" id="A0A1Z4GEG2"/>
<name>A0A1Z4GEG2_9CYAN</name>
<sequence length="215" mass="25073">MELDEELRNLVTQACGYPPRSPQRQKLLTQIIRLTSGRLWRESTPYYQDALQQTWLYFCRNVCDGLTGQTYDPTYGTVVTWLNAYLKRRLQDFYLNHHREQALTVPLQVRQSWSSGNTETIDFTDNLQATPQVPPILENVETWAKTDADGELRSIHIKGRPDVTCQVLILKRLPPEVSWKELSEEFELPIPTLSSFYQRQCLPRLRKFAESEGIL</sequence>
<organism evidence="1 2">
    <name type="scientific">Anabaenopsis circularis NIES-21</name>
    <dbReference type="NCBI Taxonomy" id="1085406"/>
    <lineage>
        <taxon>Bacteria</taxon>
        <taxon>Bacillati</taxon>
        <taxon>Cyanobacteriota</taxon>
        <taxon>Cyanophyceae</taxon>
        <taxon>Nostocales</taxon>
        <taxon>Nodulariaceae</taxon>
        <taxon>Anabaenopsis</taxon>
    </lineage>
</organism>
<dbReference type="Proteomes" id="UP000218287">
    <property type="component" value="Chromosome"/>
</dbReference>
<proteinExistence type="predicted"/>